<name>A0A8B7ZX74_ACAPL</name>
<dbReference type="OMA" id="CKYYSIS"/>
<keyword evidence="3 4" id="KW-0732">Signal</keyword>
<dbReference type="Proteomes" id="UP000694845">
    <property type="component" value="Unplaced"/>
</dbReference>
<comment type="subcellular location">
    <subcellularLocation>
        <location evidence="1">Secreted</location>
    </subcellularLocation>
</comment>
<evidence type="ECO:0000259" key="5">
    <source>
        <dbReference type="PROSITE" id="PS50871"/>
    </source>
</evidence>
<accession>A0A8B7ZX74</accession>
<dbReference type="RefSeq" id="XP_022110009.1">
    <property type="nucleotide sequence ID" value="XM_022254317.1"/>
</dbReference>
<dbReference type="PROSITE" id="PS50871">
    <property type="entry name" value="C1Q"/>
    <property type="match status" value="1"/>
</dbReference>
<dbReference type="GO" id="GO:0005581">
    <property type="term" value="C:collagen trimer"/>
    <property type="evidence" value="ECO:0007669"/>
    <property type="project" value="UniProtKB-KW"/>
</dbReference>
<dbReference type="AlphaFoldDB" id="A0A8B7ZX74"/>
<dbReference type="GeneID" id="110989734"/>
<dbReference type="InterPro" id="IPR008983">
    <property type="entry name" value="Tumour_necrosis_fac-like_dom"/>
</dbReference>
<dbReference type="KEGG" id="aplc:110989734"/>
<dbReference type="PANTHER" id="PTHR15427">
    <property type="entry name" value="EMILIN ELASTIN MICROFIBRIL INTERFACE-LOCATED PROTEIN ELASTIN MICROFIBRIL INTERFACER"/>
    <property type="match status" value="1"/>
</dbReference>
<reference evidence="7" key="1">
    <citation type="submission" date="2025-08" db="UniProtKB">
        <authorList>
            <consortium name="RefSeq"/>
        </authorList>
    </citation>
    <scope>IDENTIFICATION</scope>
</reference>
<dbReference type="PRINTS" id="PR00007">
    <property type="entry name" value="COMPLEMNTC1Q"/>
</dbReference>
<evidence type="ECO:0000313" key="6">
    <source>
        <dbReference type="Proteomes" id="UP000694845"/>
    </source>
</evidence>
<evidence type="ECO:0000256" key="4">
    <source>
        <dbReference type="SAM" id="SignalP"/>
    </source>
</evidence>
<keyword evidence="2" id="KW-0964">Secreted</keyword>
<dbReference type="InterPro" id="IPR001073">
    <property type="entry name" value="C1q_dom"/>
</dbReference>
<gene>
    <name evidence="7" type="primary">LOC110989734</name>
</gene>
<evidence type="ECO:0000256" key="1">
    <source>
        <dbReference type="ARBA" id="ARBA00004613"/>
    </source>
</evidence>
<dbReference type="InterPro" id="IPR050392">
    <property type="entry name" value="Collagen/C1q_domain"/>
</dbReference>
<dbReference type="InterPro" id="IPR008160">
    <property type="entry name" value="Collagen"/>
</dbReference>
<dbReference type="Pfam" id="PF01391">
    <property type="entry name" value="Collagen"/>
    <property type="match status" value="1"/>
</dbReference>
<dbReference type="OrthoDB" id="6343173at2759"/>
<dbReference type="PANTHER" id="PTHR15427:SF33">
    <property type="entry name" value="COLLAGEN IV NC1 DOMAIN-CONTAINING PROTEIN"/>
    <property type="match status" value="1"/>
</dbReference>
<feature type="chain" id="PRO_5034449232" evidence="4">
    <location>
        <begin position="27"/>
        <end position="270"/>
    </location>
</feature>
<keyword evidence="6" id="KW-1185">Reference proteome</keyword>
<evidence type="ECO:0000313" key="7">
    <source>
        <dbReference type="RefSeq" id="XP_022110009.1"/>
    </source>
</evidence>
<dbReference type="Pfam" id="PF00386">
    <property type="entry name" value="C1q"/>
    <property type="match status" value="1"/>
</dbReference>
<feature type="domain" description="C1q" evidence="5">
    <location>
        <begin position="135"/>
        <end position="270"/>
    </location>
</feature>
<sequence length="270" mass="27871">MHVCFAITLSFVILLGISITPQASIAGPAPADGDGPWSQVCPMCCQGPAGTPGIPGLPGNQGQYGPAGVKGDTGVKGQKGEIGPIGAVGNPGPKGDDGMGLPGKVGPRGPSGLVGVTGESGIKGQKGEPGETLDNSVQQVAFTVTRRTHSGTSESYSTRLSFEQAETLLPGTEFDLPTGTFTCNVPGTYVFSFSVCKYYSISSLWVSLRKNDDPIVYGGSSDVNRYEQVSGSAVLVLQQGDLVYLAMYGMAYTEPTFPASTFSGFLLNAQ</sequence>
<feature type="signal peptide" evidence="4">
    <location>
        <begin position="1"/>
        <end position="26"/>
    </location>
</feature>
<proteinExistence type="predicted"/>
<dbReference type="SUPFAM" id="SSF49842">
    <property type="entry name" value="TNF-like"/>
    <property type="match status" value="1"/>
</dbReference>
<organism evidence="6 7">
    <name type="scientific">Acanthaster planci</name>
    <name type="common">Crown-of-thorns starfish</name>
    <dbReference type="NCBI Taxonomy" id="133434"/>
    <lineage>
        <taxon>Eukaryota</taxon>
        <taxon>Metazoa</taxon>
        <taxon>Echinodermata</taxon>
        <taxon>Eleutherozoa</taxon>
        <taxon>Asterozoa</taxon>
        <taxon>Asteroidea</taxon>
        <taxon>Valvatacea</taxon>
        <taxon>Valvatida</taxon>
        <taxon>Acanthasteridae</taxon>
        <taxon>Acanthaster</taxon>
    </lineage>
</organism>
<evidence type="ECO:0000256" key="3">
    <source>
        <dbReference type="ARBA" id="ARBA00022729"/>
    </source>
</evidence>
<dbReference type="SMART" id="SM00110">
    <property type="entry name" value="C1Q"/>
    <property type="match status" value="1"/>
</dbReference>
<protein>
    <submittedName>
        <fullName evidence="7">Collagen alpha-1(X) chain-like</fullName>
    </submittedName>
</protein>
<evidence type="ECO:0000256" key="2">
    <source>
        <dbReference type="ARBA" id="ARBA00022525"/>
    </source>
</evidence>
<dbReference type="Gene3D" id="2.60.120.40">
    <property type="match status" value="1"/>
</dbReference>